<dbReference type="NCBIfam" id="TIGR02580">
    <property type="entry name" value="cas_RAMP_Cmr4"/>
    <property type="match status" value="1"/>
</dbReference>
<dbReference type="EMBL" id="MRCE01000026">
    <property type="protein sequence ID" value="OKH33830.1"/>
    <property type="molecule type" value="Genomic_DNA"/>
</dbReference>
<feature type="domain" description="CRISPR type III-associated protein" evidence="2">
    <location>
        <begin position="13"/>
        <end position="309"/>
    </location>
</feature>
<dbReference type="OrthoDB" id="507666at2"/>
<gene>
    <name evidence="3" type="ORF">NIES2119_22255</name>
</gene>
<dbReference type="PANTHER" id="PTHR36700">
    <property type="entry name" value="CRISPR SYSTEM CMR SUBUNIT CMR4"/>
    <property type="match status" value="1"/>
</dbReference>
<dbReference type="Pfam" id="PF03787">
    <property type="entry name" value="RAMPs"/>
    <property type="match status" value="1"/>
</dbReference>
<comment type="caution">
    <text evidence="3">The sequence shown here is derived from an EMBL/GenBank/DDBJ whole genome shotgun (WGS) entry which is preliminary data.</text>
</comment>
<evidence type="ECO:0000256" key="1">
    <source>
        <dbReference type="ARBA" id="ARBA00023118"/>
    </source>
</evidence>
<evidence type="ECO:0000313" key="4">
    <source>
        <dbReference type="Proteomes" id="UP000185860"/>
    </source>
</evidence>
<dbReference type="AlphaFoldDB" id="A0A1U7IBB3"/>
<dbReference type="PANTHER" id="PTHR36700:SF1">
    <property type="entry name" value="CRISPR SYSTEM CMR SUBUNIT CMR4"/>
    <property type="match status" value="1"/>
</dbReference>
<sequence>MINSDTNYLTYMYLLSPLHTGGSSDEGNLMGIAREVHTELPYIPASSLRGRTRSELESQDEYKEVAGRFFGQKIKDGQQPTEGEVWFSDASLLLFPIASYSHQFLWITCPLWLSRWNRWLNNEDLNTLIEEWRSILTNNQNSTKAISPIVGQEVYLQGAKISAAEIVPIPNDASCWRAFSDLPNGNGILNLMQRLIVLSDLDCSTLVEMGLQREVRIAIEETTKTAKTGSFRSEETIPSETVLFFPWGIKLAKKYLIDTSKIDEAARKKAEEDIAKKVEEDKLIRKEISKNILNRRLQFGGLEGLGRGFADCKTISNN</sequence>
<reference evidence="3 4" key="1">
    <citation type="submission" date="2016-11" db="EMBL/GenBank/DDBJ databases">
        <title>Draft Genome Sequences of Nine Cyanobacterial Strains from Diverse Habitats.</title>
        <authorList>
            <person name="Zhu T."/>
            <person name="Hou S."/>
            <person name="Lu X."/>
            <person name="Hess W.R."/>
        </authorList>
    </citation>
    <scope>NUCLEOTIDE SEQUENCE [LARGE SCALE GENOMIC DNA]</scope>
    <source>
        <strain evidence="3 4">IAM M-71</strain>
    </source>
</reference>
<dbReference type="InterPro" id="IPR005537">
    <property type="entry name" value="RAMP_III_fam"/>
</dbReference>
<evidence type="ECO:0000259" key="2">
    <source>
        <dbReference type="Pfam" id="PF03787"/>
    </source>
</evidence>
<organism evidence="3 4">
    <name type="scientific">[Phormidium ambiguum] IAM M-71</name>
    <dbReference type="NCBI Taxonomy" id="454136"/>
    <lineage>
        <taxon>Bacteria</taxon>
        <taxon>Bacillati</taxon>
        <taxon>Cyanobacteriota</taxon>
        <taxon>Cyanophyceae</taxon>
        <taxon>Oscillatoriophycideae</taxon>
        <taxon>Aerosakkonematales</taxon>
        <taxon>Aerosakkonemataceae</taxon>
        <taxon>Floridanema</taxon>
    </lineage>
</organism>
<evidence type="ECO:0000313" key="3">
    <source>
        <dbReference type="EMBL" id="OKH33830.1"/>
    </source>
</evidence>
<dbReference type="STRING" id="454136.NIES2119_22255"/>
<dbReference type="InterPro" id="IPR013410">
    <property type="entry name" value="CRISPR-assoc_RAMP_Cmr4"/>
</dbReference>
<keyword evidence="1" id="KW-0051">Antiviral defense</keyword>
<protein>
    <submittedName>
        <fullName evidence="3">Type III-B CRISPR module RAMP protein Cmr4</fullName>
    </submittedName>
</protein>
<proteinExistence type="predicted"/>
<dbReference type="RefSeq" id="WP_073595689.1">
    <property type="nucleotide sequence ID" value="NZ_MRCE01000026.1"/>
</dbReference>
<dbReference type="Proteomes" id="UP000185860">
    <property type="component" value="Unassembled WGS sequence"/>
</dbReference>
<name>A0A1U7IBB3_9CYAN</name>
<accession>A0A1U7IBB3</accession>
<dbReference type="GO" id="GO:0051607">
    <property type="term" value="P:defense response to virus"/>
    <property type="evidence" value="ECO:0007669"/>
    <property type="project" value="UniProtKB-KW"/>
</dbReference>